<feature type="compositionally biased region" description="Low complexity" evidence="3">
    <location>
        <begin position="8"/>
        <end position="28"/>
    </location>
</feature>
<dbReference type="InterPro" id="IPR041669">
    <property type="entry name" value="TetR_C_15"/>
</dbReference>
<dbReference type="Pfam" id="PF00440">
    <property type="entry name" value="TetR_N"/>
    <property type="match status" value="1"/>
</dbReference>
<protein>
    <submittedName>
        <fullName evidence="5">Transcriptional regulator, TetR family</fullName>
    </submittedName>
</protein>
<dbReference type="SUPFAM" id="SSF46689">
    <property type="entry name" value="Homeodomain-like"/>
    <property type="match status" value="1"/>
</dbReference>
<dbReference type="PROSITE" id="PS50977">
    <property type="entry name" value="HTH_TETR_2"/>
    <property type="match status" value="1"/>
</dbReference>
<comment type="caution">
    <text evidence="5">The sequence shown here is derived from an EMBL/GenBank/DDBJ whole genome shotgun (WGS) entry which is preliminary data.</text>
</comment>
<dbReference type="PROSITE" id="PS01081">
    <property type="entry name" value="HTH_TETR_1"/>
    <property type="match status" value="1"/>
</dbReference>
<evidence type="ECO:0000256" key="2">
    <source>
        <dbReference type="PROSITE-ProRule" id="PRU00335"/>
    </source>
</evidence>
<feature type="DNA-binding region" description="H-T-H motif" evidence="2">
    <location>
        <begin position="60"/>
        <end position="79"/>
    </location>
</feature>
<dbReference type="PANTHER" id="PTHR30055">
    <property type="entry name" value="HTH-TYPE TRANSCRIPTIONAL REGULATOR RUTR"/>
    <property type="match status" value="1"/>
</dbReference>
<name>A0ABT1JGL3_ACTCY</name>
<dbReference type="InterPro" id="IPR023772">
    <property type="entry name" value="DNA-bd_HTH_TetR-type_CS"/>
</dbReference>
<dbReference type="Proteomes" id="UP000791080">
    <property type="component" value="Unassembled WGS sequence"/>
</dbReference>
<proteinExistence type="predicted"/>
<evidence type="ECO:0000256" key="3">
    <source>
        <dbReference type="SAM" id="MobiDB-lite"/>
    </source>
</evidence>
<evidence type="ECO:0000259" key="4">
    <source>
        <dbReference type="PROSITE" id="PS50977"/>
    </source>
</evidence>
<dbReference type="InterPro" id="IPR050109">
    <property type="entry name" value="HTH-type_TetR-like_transc_reg"/>
</dbReference>
<feature type="domain" description="HTH tetR-type" evidence="4">
    <location>
        <begin position="37"/>
        <end position="97"/>
    </location>
</feature>
<dbReference type="EMBL" id="AUBJ02000001">
    <property type="protein sequence ID" value="MCP2331644.1"/>
    <property type="molecule type" value="Genomic_DNA"/>
</dbReference>
<dbReference type="PANTHER" id="PTHR30055:SF226">
    <property type="entry name" value="HTH-TYPE TRANSCRIPTIONAL REGULATOR PKSA"/>
    <property type="match status" value="1"/>
</dbReference>
<evidence type="ECO:0000313" key="5">
    <source>
        <dbReference type="EMBL" id="MCP2331644.1"/>
    </source>
</evidence>
<evidence type="ECO:0000256" key="1">
    <source>
        <dbReference type="ARBA" id="ARBA00023125"/>
    </source>
</evidence>
<reference evidence="5 6" key="1">
    <citation type="submission" date="2013-07" db="EMBL/GenBank/DDBJ databases">
        <authorList>
            <consortium name="DOE Joint Genome Institute"/>
            <person name="Reeve W."/>
            <person name="Huntemann M."/>
            <person name="Han J."/>
            <person name="Chen A."/>
            <person name="Kyrpides N."/>
            <person name="Mavromatis K."/>
            <person name="Markowitz V."/>
            <person name="Palaniappan K."/>
            <person name="Ivanova N."/>
            <person name="Schaumberg A."/>
            <person name="Pati A."/>
            <person name="Liolios K."/>
            <person name="Nordberg H.P."/>
            <person name="Cantor M.N."/>
            <person name="Hua S.X."/>
            <person name="Woyke T."/>
        </authorList>
    </citation>
    <scope>NUCLEOTIDE SEQUENCE [LARGE SCALE GENOMIC DNA]</scope>
    <source>
        <strain evidence="5 6">DSM 43889</strain>
    </source>
</reference>
<dbReference type="InterPro" id="IPR001647">
    <property type="entry name" value="HTH_TetR"/>
</dbReference>
<reference evidence="5 6" key="2">
    <citation type="submission" date="2022-06" db="EMBL/GenBank/DDBJ databases">
        <title>Genomic Encyclopedia of Type Strains, Phase I: the one thousand microbial genomes (KMG-I) project.</title>
        <authorList>
            <person name="Kyrpides N."/>
        </authorList>
    </citation>
    <scope>NUCLEOTIDE SEQUENCE [LARGE SCALE GENOMIC DNA]</scope>
    <source>
        <strain evidence="5 6">DSM 43889</strain>
    </source>
</reference>
<feature type="region of interest" description="Disordered" evidence="3">
    <location>
        <begin position="1"/>
        <end position="28"/>
    </location>
</feature>
<keyword evidence="6" id="KW-1185">Reference proteome</keyword>
<dbReference type="InterPro" id="IPR009057">
    <property type="entry name" value="Homeodomain-like_sf"/>
</dbReference>
<dbReference type="PRINTS" id="PR00455">
    <property type="entry name" value="HTHTETR"/>
</dbReference>
<dbReference type="Pfam" id="PF17918">
    <property type="entry name" value="TetR_C_15"/>
    <property type="match status" value="1"/>
</dbReference>
<dbReference type="RefSeq" id="WP_016699721.1">
    <property type="nucleotide sequence ID" value="NZ_AUBJ02000001.1"/>
</dbReference>
<gene>
    <name evidence="5" type="ORF">G443_001914</name>
</gene>
<keyword evidence="1 2" id="KW-0238">DNA-binding</keyword>
<organism evidence="5 6">
    <name type="scientific">Actinoalloteichus caeruleus DSM 43889</name>
    <dbReference type="NCBI Taxonomy" id="1120930"/>
    <lineage>
        <taxon>Bacteria</taxon>
        <taxon>Bacillati</taxon>
        <taxon>Actinomycetota</taxon>
        <taxon>Actinomycetes</taxon>
        <taxon>Pseudonocardiales</taxon>
        <taxon>Pseudonocardiaceae</taxon>
        <taxon>Actinoalloteichus</taxon>
        <taxon>Actinoalloteichus cyanogriseus</taxon>
    </lineage>
</organism>
<accession>A0ABT1JGL3</accession>
<evidence type="ECO:0000313" key="6">
    <source>
        <dbReference type="Proteomes" id="UP000791080"/>
    </source>
</evidence>
<dbReference type="Gene3D" id="1.10.357.10">
    <property type="entry name" value="Tetracycline Repressor, domain 2"/>
    <property type="match status" value="1"/>
</dbReference>
<sequence>MPRDRAARPAGDAGAERGAGTAGRAEAGGVRRQARGLARMAAILDAAEEVISEVGYAEATTNAIAARAGVSPGTLYQFFRNKDQVVEELAVRYGERLREFWAARTTPESAGRPLPELVDGLLDAVLAFKVSQPAFWPLFYGSALPDQLAAVAAGLQQGTVERIAGFFGDRCPELTRERRELLATMTVGTVRTMMPMLLGADEARRRELLTEIKAMLVRYLGPAIGVEGRAAVGDPAGERATATD</sequence>